<gene>
    <name evidence="2" type="ORF">SMRZ_LOCUS12531</name>
</gene>
<dbReference type="Proteomes" id="UP000277204">
    <property type="component" value="Unassembled WGS sequence"/>
</dbReference>
<proteinExistence type="predicted"/>
<reference evidence="2 3" key="1">
    <citation type="submission" date="2018-11" db="EMBL/GenBank/DDBJ databases">
        <authorList>
            <consortium name="Pathogen Informatics"/>
        </authorList>
    </citation>
    <scope>NUCLEOTIDE SEQUENCE [LARGE SCALE GENOMIC DNA]</scope>
    <source>
        <strain evidence="2 3">Zambia</strain>
    </source>
</reference>
<dbReference type="EMBL" id="UZAI01008003">
    <property type="protein sequence ID" value="VDP00808.1"/>
    <property type="molecule type" value="Genomic_DNA"/>
</dbReference>
<name>A0A183M906_9TREM</name>
<evidence type="ECO:0000313" key="2">
    <source>
        <dbReference type="EMBL" id="VDP00808.1"/>
    </source>
</evidence>
<accession>A0A183M906</accession>
<dbReference type="AlphaFoldDB" id="A0A183M906"/>
<organism evidence="2 3">
    <name type="scientific">Schistosoma margrebowiei</name>
    <dbReference type="NCBI Taxonomy" id="48269"/>
    <lineage>
        <taxon>Eukaryota</taxon>
        <taxon>Metazoa</taxon>
        <taxon>Spiralia</taxon>
        <taxon>Lophotrochozoa</taxon>
        <taxon>Platyhelminthes</taxon>
        <taxon>Trematoda</taxon>
        <taxon>Digenea</taxon>
        <taxon>Strigeidida</taxon>
        <taxon>Schistosomatoidea</taxon>
        <taxon>Schistosomatidae</taxon>
        <taxon>Schistosoma</taxon>
    </lineage>
</organism>
<feature type="compositionally biased region" description="Basic and acidic residues" evidence="1">
    <location>
        <begin position="14"/>
        <end position="33"/>
    </location>
</feature>
<keyword evidence="3" id="KW-1185">Reference proteome</keyword>
<evidence type="ECO:0000256" key="1">
    <source>
        <dbReference type="SAM" id="MobiDB-lite"/>
    </source>
</evidence>
<feature type="region of interest" description="Disordered" evidence="1">
    <location>
        <begin position="1"/>
        <end position="55"/>
    </location>
</feature>
<evidence type="ECO:0000313" key="3">
    <source>
        <dbReference type="Proteomes" id="UP000277204"/>
    </source>
</evidence>
<sequence>MESSRPKEKRKTKEHITPRNRHEKDEQELDGIRKGGSGQSGETSTATKKDGYTQVPRPSVFIHGLRGCGAIGSAPNATNVVNNQANWTTLYRETTATTVDLTIPVEQQLLGDLQKVTVGHNL</sequence>
<dbReference type="STRING" id="48269.A0A183M906"/>
<protein>
    <submittedName>
        <fullName evidence="2">Uncharacterized protein</fullName>
    </submittedName>
</protein>